<gene>
    <name evidence="1" type="ORF">JW322_21305</name>
</gene>
<proteinExistence type="predicted"/>
<organism evidence="1 2">
    <name type="scientific">Pseudomonas syringae pv. papulans</name>
    <dbReference type="NCBI Taxonomy" id="83963"/>
    <lineage>
        <taxon>Bacteria</taxon>
        <taxon>Pseudomonadati</taxon>
        <taxon>Pseudomonadota</taxon>
        <taxon>Gammaproteobacteria</taxon>
        <taxon>Pseudomonadales</taxon>
        <taxon>Pseudomonadaceae</taxon>
        <taxon>Pseudomonas</taxon>
        <taxon>Pseudomonas syringae</taxon>
    </lineage>
</organism>
<dbReference type="EMBL" id="JAFFRZ010000001">
    <property type="protein sequence ID" value="MDH4624228.1"/>
    <property type="molecule type" value="Genomic_DNA"/>
</dbReference>
<protein>
    <submittedName>
        <fullName evidence="1">Uncharacterized protein</fullName>
    </submittedName>
</protein>
<dbReference type="RefSeq" id="WP_044309272.1">
    <property type="nucleotide sequence ID" value="NZ_JAFFRY010000011.1"/>
</dbReference>
<evidence type="ECO:0000313" key="1">
    <source>
        <dbReference type="EMBL" id="MDH4624228.1"/>
    </source>
</evidence>
<dbReference type="Proteomes" id="UP001162155">
    <property type="component" value="Unassembled WGS sequence"/>
</dbReference>
<sequence>MHLVTLSPDARNHLVGQLANSQQRRSGFLCAFPLDDVSEQVVVDVAQLMVVPGVAEWHIWMAMAGRTSTVAISYSGATPERFTQVIEDHVNSYFKTSPGVSVILHARCDLEWTIRIAVVMKQGTYLIPSMELADLYLVIDGGLEGRKRPNFKFVLNGVSLTLPLHLPESTDLAFELLMACAKEFISNYKNA</sequence>
<evidence type="ECO:0000313" key="2">
    <source>
        <dbReference type="Proteomes" id="UP001162155"/>
    </source>
</evidence>
<name>A0A0P9YC11_PSESX</name>
<reference evidence="1" key="1">
    <citation type="submission" date="2021-02" db="EMBL/GenBank/DDBJ databases">
        <title>Genome analysis of blister spot of apple pathogen from New York area.</title>
        <authorList>
            <person name="Kandel P."/>
            <person name="Hockett K.L."/>
            <person name="Santander R."/>
            <person name="Acimovic S."/>
        </authorList>
    </citation>
    <scope>NUCLEOTIDE SEQUENCE</scope>
    <source>
        <strain evidence="1">PSP1</strain>
    </source>
</reference>
<accession>A0A0P9YC11</accession>
<dbReference type="AlphaFoldDB" id="A0A0P9YC11"/>
<comment type="caution">
    <text evidence="1">The sequence shown here is derived from an EMBL/GenBank/DDBJ whole genome shotgun (WGS) entry which is preliminary data.</text>
</comment>